<evidence type="ECO:0000313" key="3">
    <source>
        <dbReference type="Proteomes" id="UP000238392"/>
    </source>
</evidence>
<sequence>MGEQPSGPPERLSPVIWLVLACVWLIVANVAAMLPSRDYHWRFAYIMIALGLPVLIGVFATSGPWMGLAVLIAAMSVLRWPVIYLGRWFKNLWR</sequence>
<dbReference type="RefSeq" id="WP_106262304.1">
    <property type="nucleotide sequence ID" value="NZ_PVTQ01000001.1"/>
</dbReference>
<dbReference type="Pfam" id="PF10658">
    <property type="entry name" value="DUF2484"/>
    <property type="match status" value="1"/>
</dbReference>
<feature type="transmembrane region" description="Helical" evidence="1">
    <location>
        <begin position="65"/>
        <end position="86"/>
    </location>
</feature>
<keyword evidence="1" id="KW-1133">Transmembrane helix</keyword>
<dbReference type="InterPro" id="IPR018919">
    <property type="entry name" value="DUF2484"/>
</dbReference>
<protein>
    <submittedName>
        <fullName evidence="2">Uncharacterized protein DUF2484</fullName>
    </submittedName>
</protein>
<keyword evidence="1" id="KW-0812">Transmembrane</keyword>
<dbReference type="AlphaFoldDB" id="A0A2T0X4Z0"/>
<keyword evidence="3" id="KW-1185">Reference proteome</keyword>
<name>A0A2T0X4Z0_9RHOB</name>
<comment type="caution">
    <text evidence="2">The sequence shown here is derived from an EMBL/GenBank/DDBJ whole genome shotgun (WGS) entry which is preliminary data.</text>
</comment>
<reference evidence="2 3" key="1">
    <citation type="submission" date="2018-03" db="EMBL/GenBank/DDBJ databases">
        <title>Genomic Encyclopedia of Archaeal and Bacterial Type Strains, Phase II (KMG-II): from individual species to whole genera.</title>
        <authorList>
            <person name="Goeker M."/>
        </authorList>
    </citation>
    <scope>NUCLEOTIDE SEQUENCE [LARGE SCALE GENOMIC DNA]</scope>
    <source>
        <strain evidence="2 3">DSM 100212</strain>
    </source>
</reference>
<dbReference type="OrthoDB" id="7862849at2"/>
<evidence type="ECO:0000256" key="1">
    <source>
        <dbReference type="SAM" id="Phobius"/>
    </source>
</evidence>
<accession>A0A2T0X4Z0</accession>
<feature type="transmembrane region" description="Helical" evidence="1">
    <location>
        <begin position="15"/>
        <end position="34"/>
    </location>
</feature>
<organism evidence="2 3">
    <name type="scientific">Donghicola tyrosinivorans</name>
    <dbReference type="NCBI Taxonomy" id="1652492"/>
    <lineage>
        <taxon>Bacteria</taxon>
        <taxon>Pseudomonadati</taxon>
        <taxon>Pseudomonadota</taxon>
        <taxon>Alphaproteobacteria</taxon>
        <taxon>Rhodobacterales</taxon>
        <taxon>Roseobacteraceae</taxon>
        <taxon>Donghicola</taxon>
    </lineage>
</organism>
<keyword evidence="1" id="KW-0472">Membrane</keyword>
<gene>
    <name evidence="2" type="ORF">CLV74_101152</name>
</gene>
<dbReference type="Proteomes" id="UP000238392">
    <property type="component" value="Unassembled WGS sequence"/>
</dbReference>
<dbReference type="EMBL" id="PVTQ01000001">
    <property type="protein sequence ID" value="PRY94022.1"/>
    <property type="molecule type" value="Genomic_DNA"/>
</dbReference>
<proteinExistence type="predicted"/>
<feature type="transmembrane region" description="Helical" evidence="1">
    <location>
        <begin position="41"/>
        <end position="59"/>
    </location>
</feature>
<evidence type="ECO:0000313" key="2">
    <source>
        <dbReference type="EMBL" id="PRY94022.1"/>
    </source>
</evidence>